<protein>
    <submittedName>
        <fullName evidence="1">Uncharacterized protein</fullName>
    </submittedName>
</protein>
<dbReference type="AlphaFoldDB" id="A0A0A9C3L5"/>
<reference evidence="1" key="1">
    <citation type="submission" date="2014-09" db="EMBL/GenBank/DDBJ databases">
        <authorList>
            <person name="Magalhaes I.L.F."/>
            <person name="Oliveira U."/>
            <person name="Santos F.R."/>
            <person name="Vidigal T.H.D.A."/>
            <person name="Brescovit A.D."/>
            <person name="Santos A.J."/>
        </authorList>
    </citation>
    <scope>NUCLEOTIDE SEQUENCE</scope>
    <source>
        <tissue evidence="1">Shoot tissue taken approximately 20 cm above the soil surface</tissue>
    </source>
</reference>
<proteinExistence type="predicted"/>
<accession>A0A0A9C3L5</accession>
<dbReference type="EMBL" id="GBRH01228847">
    <property type="protein sequence ID" value="JAD69048.1"/>
    <property type="molecule type" value="Transcribed_RNA"/>
</dbReference>
<evidence type="ECO:0000313" key="1">
    <source>
        <dbReference type="EMBL" id="JAD69048.1"/>
    </source>
</evidence>
<organism evidence="1">
    <name type="scientific">Arundo donax</name>
    <name type="common">Giant reed</name>
    <name type="synonym">Donax arundinaceus</name>
    <dbReference type="NCBI Taxonomy" id="35708"/>
    <lineage>
        <taxon>Eukaryota</taxon>
        <taxon>Viridiplantae</taxon>
        <taxon>Streptophyta</taxon>
        <taxon>Embryophyta</taxon>
        <taxon>Tracheophyta</taxon>
        <taxon>Spermatophyta</taxon>
        <taxon>Magnoliopsida</taxon>
        <taxon>Liliopsida</taxon>
        <taxon>Poales</taxon>
        <taxon>Poaceae</taxon>
        <taxon>PACMAD clade</taxon>
        <taxon>Arundinoideae</taxon>
        <taxon>Arundineae</taxon>
        <taxon>Arundo</taxon>
    </lineage>
</organism>
<reference evidence="1" key="2">
    <citation type="journal article" date="2015" name="Data Brief">
        <title>Shoot transcriptome of the giant reed, Arundo donax.</title>
        <authorList>
            <person name="Barrero R.A."/>
            <person name="Guerrero F.D."/>
            <person name="Moolhuijzen P."/>
            <person name="Goolsby J.A."/>
            <person name="Tidwell J."/>
            <person name="Bellgard S.E."/>
            <person name="Bellgard M.I."/>
        </authorList>
    </citation>
    <scope>NUCLEOTIDE SEQUENCE</scope>
    <source>
        <tissue evidence="1">Shoot tissue taken approximately 20 cm above the soil surface</tissue>
    </source>
</reference>
<name>A0A0A9C3L5_ARUDO</name>
<sequence>MCIVPKLLLFFQTSSSSDYETFDNALYKMFERYEENQEAQEKIVYFIETSGKIHLMGL</sequence>